<feature type="chain" id="PRO_5025509516" description="Inositol 2-dehydrogenase" evidence="1">
    <location>
        <begin position="28"/>
        <end position="440"/>
    </location>
</feature>
<organism evidence="4 5">
    <name type="scientific">Pontiella sulfatireligans</name>
    <dbReference type="NCBI Taxonomy" id="2750658"/>
    <lineage>
        <taxon>Bacteria</taxon>
        <taxon>Pseudomonadati</taxon>
        <taxon>Kiritimatiellota</taxon>
        <taxon>Kiritimatiellia</taxon>
        <taxon>Kiritimatiellales</taxon>
        <taxon>Pontiellaceae</taxon>
        <taxon>Pontiella</taxon>
    </lineage>
</organism>
<evidence type="ECO:0000313" key="5">
    <source>
        <dbReference type="Proteomes" id="UP000346198"/>
    </source>
</evidence>
<evidence type="ECO:0000259" key="2">
    <source>
        <dbReference type="Pfam" id="PF01408"/>
    </source>
</evidence>
<evidence type="ECO:0000259" key="3">
    <source>
        <dbReference type="Pfam" id="PF19051"/>
    </source>
</evidence>
<dbReference type="InterPro" id="IPR006311">
    <property type="entry name" value="TAT_signal"/>
</dbReference>
<dbReference type="EMBL" id="CAAHFH010000003">
    <property type="protein sequence ID" value="VGO23349.1"/>
    <property type="molecule type" value="Genomic_DNA"/>
</dbReference>
<dbReference type="PROSITE" id="PS51318">
    <property type="entry name" value="TAT"/>
    <property type="match status" value="1"/>
</dbReference>
<keyword evidence="5" id="KW-1185">Reference proteome</keyword>
<evidence type="ECO:0000256" key="1">
    <source>
        <dbReference type="SAM" id="SignalP"/>
    </source>
</evidence>
<proteinExistence type="predicted"/>
<dbReference type="PANTHER" id="PTHR43818">
    <property type="entry name" value="BCDNA.GH03377"/>
    <property type="match status" value="1"/>
</dbReference>
<dbReference type="Proteomes" id="UP000346198">
    <property type="component" value="Unassembled WGS sequence"/>
</dbReference>
<reference evidence="4 5" key="1">
    <citation type="submission" date="2019-04" db="EMBL/GenBank/DDBJ databases">
        <authorList>
            <person name="Van Vliet M D."/>
        </authorList>
    </citation>
    <scope>NUCLEOTIDE SEQUENCE [LARGE SCALE GENOMIC DNA]</scope>
    <source>
        <strain evidence="4 5">F21</strain>
    </source>
</reference>
<dbReference type="InterPro" id="IPR043906">
    <property type="entry name" value="Gfo/Idh/MocA_OxRdtase_bact_C"/>
</dbReference>
<feature type="domain" description="Gfo/Idh/MocA-like oxidoreductase bacterial type C-terminal" evidence="3">
    <location>
        <begin position="196"/>
        <end position="258"/>
    </location>
</feature>
<evidence type="ECO:0000313" key="4">
    <source>
        <dbReference type="EMBL" id="VGO23349.1"/>
    </source>
</evidence>
<sequence>MNRQNFLKTSALLGAAAGFPSIIPASALGANGTVAPSNRVTLGIIGCGGRSQSCGEYSRYAKSEIIATCDPNTERRIKRAQEWGAKDHYNDFREMIARDDLDAVHVVTGDYWHVPISIAAAKEGKDVYCEKPLGLCIEQDLATRQIVEKYNRVFQYGTQQRSQQHLRMGIDLVLNGHIGDVKEIFVWAPKGASGGSTATEPVPEGFDMNLWLGPAPDAPFSTDRCLKGSGVYHTYDYAIGFIAGWGAHPVDQLQWWADEVGLGIPVEYKTTGKIPAKGLFNTLTNWDMEAVYANGIKLWFTDNQTAFKKQHAPGLDKVNKFKNCTMFVGEKDWVAVSRAGMVCSSEELRRKAIDPGPVHLTPSTGGHMANFADSVLSRKQPVAPLESAIMSDIICHMGDIGVRTGEALGWDPVKETIIGSDAAVKMMHRDMRAPFDKLMA</sequence>
<dbReference type="SUPFAM" id="SSF51735">
    <property type="entry name" value="NAD(P)-binding Rossmann-fold domains"/>
    <property type="match status" value="1"/>
</dbReference>
<dbReference type="PANTHER" id="PTHR43818:SF5">
    <property type="entry name" value="OXIDOREDUCTASE FAMILY PROTEIN"/>
    <property type="match status" value="1"/>
</dbReference>
<dbReference type="Pfam" id="PF19051">
    <property type="entry name" value="GFO_IDH_MocA_C2"/>
    <property type="match status" value="2"/>
</dbReference>
<dbReference type="SUPFAM" id="SSF55347">
    <property type="entry name" value="Glyceraldehyde-3-phosphate dehydrogenase-like, C-terminal domain"/>
    <property type="match status" value="1"/>
</dbReference>
<feature type="domain" description="Gfo/Idh/MocA-like oxidoreductase bacterial type C-terminal" evidence="3">
    <location>
        <begin position="361"/>
        <end position="436"/>
    </location>
</feature>
<dbReference type="AlphaFoldDB" id="A0A6C2UT76"/>
<dbReference type="Pfam" id="PF01408">
    <property type="entry name" value="GFO_IDH_MocA"/>
    <property type="match status" value="1"/>
</dbReference>
<feature type="signal peptide" evidence="1">
    <location>
        <begin position="1"/>
        <end position="27"/>
    </location>
</feature>
<feature type="domain" description="Gfo/Idh/MocA-like oxidoreductase N-terminal" evidence="2">
    <location>
        <begin position="42"/>
        <end position="157"/>
    </location>
</feature>
<dbReference type="Gene3D" id="3.30.360.10">
    <property type="entry name" value="Dihydrodipicolinate Reductase, domain 2"/>
    <property type="match status" value="1"/>
</dbReference>
<keyword evidence="1" id="KW-0732">Signal</keyword>
<accession>A0A6C2UT76</accession>
<dbReference type="InterPro" id="IPR000683">
    <property type="entry name" value="Gfo/Idh/MocA-like_OxRdtase_N"/>
</dbReference>
<dbReference type="GO" id="GO:0000166">
    <property type="term" value="F:nucleotide binding"/>
    <property type="evidence" value="ECO:0007669"/>
    <property type="project" value="InterPro"/>
</dbReference>
<gene>
    <name evidence="4" type="ORF">SCARR_05456</name>
</gene>
<dbReference type="InterPro" id="IPR036291">
    <property type="entry name" value="NAD(P)-bd_dom_sf"/>
</dbReference>
<dbReference type="RefSeq" id="WP_222846485.1">
    <property type="nucleotide sequence ID" value="NZ_CAAHFH010000003.1"/>
</dbReference>
<dbReference type="InterPro" id="IPR050463">
    <property type="entry name" value="Gfo/Idh/MocA_oxidrdct_glycsds"/>
</dbReference>
<dbReference type="Gene3D" id="3.40.50.720">
    <property type="entry name" value="NAD(P)-binding Rossmann-like Domain"/>
    <property type="match status" value="1"/>
</dbReference>
<name>A0A6C2UT76_9BACT</name>
<protein>
    <recommendedName>
        <fullName evidence="6">Inositol 2-dehydrogenase</fullName>
    </recommendedName>
</protein>
<evidence type="ECO:0008006" key="6">
    <source>
        <dbReference type="Google" id="ProtNLM"/>
    </source>
</evidence>